<evidence type="ECO:0000256" key="1">
    <source>
        <dbReference type="ARBA" id="ARBA00004162"/>
    </source>
</evidence>
<dbReference type="PROSITE" id="PS50011">
    <property type="entry name" value="PROTEIN_KINASE_DOM"/>
    <property type="match status" value="1"/>
</dbReference>
<keyword evidence="8" id="KW-0433">Leucine-rich repeat</keyword>
<dbReference type="RefSeq" id="XP_011031375.1">
    <property type="nucleotide sequence ID" value="XM_011033073.1"/>
</dbReference>
<accession>A0AAJ6UL12</accession>
<name>A0AAJ6UL12_POPEU</name>
<dbReference type="FunFam" id="3.80.10.10:FF:000095">
    <property type="entry name" value="LRR receptor-like serine/threonine-protein kinase GSO1"/>
    <property type="match status" value="1"/>
</dbReference>
<comment type="subcellular location">
    <subcellularLocation>
        <location evidence="1">Cell membrane</location>
        <topology evidence="1">Single-pass membrane protein</topology>
    </subcellularLocation>
    <subcellularLocation>
        <location evidence="2">Membrane</location>
        <topology evidence="2">Single-pass type I membrane protein</topology>
    </subcellularLocation>
</comment>
<evidence type="ECO:0000256" key="6">
    <source>
        <dbReference type="ARBA" id="ARBA00022527"/>
    </source>
</evidence>
<evidence type="ECO:0000256" key="5">
    <source>
        <dbReference type="ARBA" id="ARBA00022475"/>
    </source>
</evidence>
<evidence type="ECO:0000313" key="27">
    <source>
        <dbReference type="RefSeq" id="XP_011031375.1"/>
    </source>
</evidence>
<dbReference type="InterPro" id="IPR032675">
    <property type="entry name" value="LRR_dom_sf"/>
</dbReference>
<dbReference type="GO" id="GO:0004674">
    <property type="term" value="F:protein serine/threonine kinase activity"/>
    <property type="evidence" value="ECO:0007669"/>
    <property type="project" value="UniProtKB-KW"/>
</dbReference>
<keyword evidence="13 22" id="KW-0547">Nucleotide-binding</keyword>
<dbReference type="AlphaFoldDB" id="A0AAJ6UL12"/>
<feature type="chain" id="PRO_5042591691" description="non-specific serine/threonine protein kinase" evidence="24">
    <location>
        <begin position="24"/>
        <end position="1045"/>
    </location>
</feature>
<dbReference type="InterPro" id="IPR001611">
    <property type="entry name" value="Leu-rich_rpt"/>
</dbReference>
<evidence type="ECO:0000256" key="24">
    <source>
        <dbReference type="SAM" id="SignalP"/>
    </source>
</evidence>
<dbReference type="PROSITE" id="PS00107">
    <property type="entry name" value="PROTEIN_KINASE_ATP"/>
    <property type="match status" value="1"/>
</dbReference>
<dbReference type="PROSITE" id="PS00108">
    <property type="entry name" value="PROTEIN_KINASE_ST"/>
    <property type="match status" value="1"/>
</dbReference>
<evidence type="ECO:0000256" key="8">
    <source>
        <dbReference type="ARBA" id="ARBA00022614"/>
    </source>
</evidence>
<dbReference type="Pfam" id="PF08263">
    <property type="entry name" value="LRRNT_2"/>
    <property type="match status" value="1"/>
</dbReference>
<keyword evidence="9" id="KW-0808">Transferase</keyword>
<feature type="signal peptide" evidence="24">
    <location>
        <begin position="1"/>
        <end position="23"/>
    </location>
</feature>
<dbReference type="PANTHER" id="PTHR27008">
    <property type="entry name" value="OS04G0122200 PROTEIN"/>
    <property type="match status" value="1"/>
</dbReference>
<keyword evidence="6" id="KW-0723">Serine/threonine-protein kinase</keyword>
<evidence type="ECO:0000313" key="26">
    <source>
        <dbReference type="Proteomes" id="UP000694918"/>
    </source>
</evidence>
<evidence type="ECO:0000256" key="18">
    <source>
        <dbReference type="ARBA" id="ARBA00023170"/>
    </source>
</evidence>
<dbReference type="CDD" id="cd14066">
    <property type="entry name" value="STKc_IRAK"/>
    <property type="match status" value="1"/>
</dbReference>
<keyword evidence="17 23" id="KW-0472">Membrane</keyword>
<evidence type="ECO:0000256" key="21">
    <source>
        <dbReference type="ARBA" id="ARBA00048679"/>
    </source>
</evidence>
<organism evidence="26 27">
    <name type="scientific">Populus euphratica</name>
    <name type="common">Euphrates poplar</name>
    <dbReference type="NCBI Taxonomy" id="75702"/>
    <lineage>
        <taxon>Eukaryota</taxon>
        <taxon>Viridiplantae</taxon>
        <taxon>Streptophyta</taxon>
        <taxon>Embryophyta</taxon>
        <taxon>Tracheophyta</taxon>
        <taxon>Spermatophyta</taxon>
        <taxon>Magnoliopsida</taxon>
        <taxon>eudicotyledons</taxon>
        <taxon>Gunneridae</taxon>
        <taxon>Pentapetalae</taxon>
        <taxon>rosids</taxon>
        <taxon>fabids</taxon>
        <taxon>Malpighiales</taxon>
        <taxon>Salicaceae</taxon>
        <taxon>Saliceae</taxon>
        <taxon>Populus</taxon>
    </lineage>
</organism>
<dbReference type="InterPro" id="IPR008271">
    <property type="entry name" value="Ser/Thr_kinase_AS"/>
</dbReference>
<evidence type="ECO:0000256" key="20">
    <source>
        <dbReference type="ARBA" id="ARBA00047899"/>
    </source>
</evidence>
<dbReference type="SUPFAM" id="SSF52058">
    <property type="entry name" value="L domain-like"/>
    <property type="match status" value="2"/>
</dbReference>
<keyword evidence="11 24" id="KW-0732">Signal</keyword>
<comment type="similarity">
    <text evidence="3">Belongs to the protein kinase superfamily. Ser/Thr protein kinase family.</text>
</comment>
<gene>
    <name evidence="27" type="primary">LOC105130519</name>
</gene>
<keyword evidence="18" id="KW-0675">Receptor</keyword>
<keyword evidence="16 23" id="KW-1133">Transmembrane helix</keyword>
<sequence>MRSRFGVHHAIILLFSINGFVNGGENETDQEALLEFKTKITSDPLGIMNLWNTSVQFCQWYGVKCSPKHQRVTVLDLNSQLLQGSISPQLGNLSFLQVLHLYNNSFSSEIPPDLGRLRRLKMLRLHNNLLSGEIPPNISSCLNLITITLGRNNLIGRIPMEFSSLLNLQLLKAEFNNLTGGIPSFFGNYSSLQVLSTTFNNFGGTLPDTLGQLKNLYYISMGANFLTGTIPSSLYNLSFLSIFCFPQNQLQGTLPSDLGNKFPYLVELNVGDNQFTGSIPVSLSNSSYLERLTIAINGFTGNVPSLEKMHKLWWLSISTNQLGTGEARDLDFLSTVSNATSLQLMAINVNNFGGMLPSAITNFTSLSIMTLDSNRIFGSIPAGLGNLVNLEMLYMGKNQFTGNIPEEIGKLQQLKKLGLQGNKFSGNIPSSFGNLTLLTHLYMYQSSLKGSIPPELGKCQNLLLLNLSQNNLTGAIPKEVLSIPSLTIYMDLSRNNLIGSLPTEVGTLTNLGKLDISHNMLSGEIPGTLGSCVRLEFLFMQNNFFQGTIPSSFISMRGLRVLNLSHNNLTGNIPDFFLDFRTLATLNLSFNNFEGLVPTDGLFRNSSAVSVVGNSKLCGGIAEFQLLECNFKGTKKGRLTLAMKLVIAASALLCAALVLTSLFLLFVKRKKVEPTPTSPENSVLEMSYRSLLKATDGFSLTNLLGVGGFGSVFKGILDNDEKLVAVKVLNLLNPRASKSFKAECEVLRNVRHRNLVKLLTACSGSDYQGNDFKALVYEFMVNGSLEEWLHPIVPGIDKASESSRSLNFVQRLNIAIDISCALEYLHRGCRTPIVHCDLKPSNVLLDDDMTGHVGDFGLARFFPEATNNLSFNRSSTNGVRGTIGYTAPEYGMGNEVSTSGDVFSYGILLLEMFSGKRPTDEIFEDSLNLHTSMKAALPGKVEEILDPILVQEIKGDTSSSYMWKSKVQDCVVPVFEVGIACSAELPSERMDISQVTAELQAIKEKLLISEDMGTHEVQSVENLEEHDVETRCRKRWQTAHMVGAT</sequence>
<comment type="catalytic activity">
    <reaction evidence="21">
        <text>L-seryl-[protein] + ATP = O-phospho-L-seryl-[protein] + ADP + H(+)</text>
        <dbReference type="Rhea" id="RHEA:17989"/>
        <dbReference type="Rhea" id="RHEA-COMP:9863"/>
        <dbReference type="Rhea" id="RHEA-COMP:11604"/>
        <dbReference type="ChEBI" id="CHEBI:15378"/>
        <dbReference type="ChEBI" id="CHEBI:29999"/>
        <dbReference type="ChEBI" id="CHEBI:30616"/>
        <dbReference type="ChEBI" id="CHEBI:83421"/>
        <dbReference type="ChEBI" id="CHEBI:456216"/>
        <dbReference type="EC" id="2.7.11.1"/>
    </reaction>
</comment>
<evidence type="ECO:0000256" key="15">
    <source>
        <dbReference type="ARBA" id="ARBA00022840"/>
    </source>
</evidence>
<evidence type="ECO:0000256" key="10">
    <source>
        <dbReference type="ARBA" id="ARBA00022692"/>
    </source>
</evidence>
<evidence type="ECO:0000256" key="2">
    <source>
        <dbReference type="ARBA" id="ARBA00004479"/>
    </source>
</evidence>
<dbReference type="InterPro" id="IPR011009">
    <property type="entry name" value="Kinase-like_dom_sf"/>
</dbReference>
<dbReference type="Pfam" id="PF00560">
    <property type="entry name" value="LRR_1"/>
    <property type="match status" value="6"/>
</dbReference>
<feature type="transmembrane region" description="Helical" evidence="23">
    <location>
        <begin position="645"/>
        <end position="667"/>
    </location>
</feature>
<comment type="catalytic activity">
    <reaction evidence="20">
        <text>L-threonyl-[protein] + ATP = O-phospho-L-threonyl-[protein] + ADP + H(+)</text>
        <dbReference type="Rhea" id="RHEA:46608"/>
        <dbReference type="Rhea" id="RHEA-COMP:11060"/>
        <dbReference type="Rhea" id="RHEA-COMP:11605"/>
        <dbReference type="ChEBI" id="CHEBI:15378"/>
        <dbReference type="ChEBI" id="CHEBI:30013"/>
        <dbReference type="ChEBI" id="CHEBI:30616"/>
        <dbReference type="ChEBI" id="CHEBI:61977"/>
        <dbReference type="ChEBI" id="CHEBI:456216"/>
        <dbReference type="EC" id="2.7.11.1"/>
    </reaction>
</comment>
<dbReference type="Gene3D" id="1.10.510.10">
    <property type="entry name" value="Transferase(Phosphotransferase) domain 1"/>
    <property type="match status" value="1"/>
</dbReference>
<dbReference type="Pfam" id="PF13855">
    <property type="entry name" value="LRR_8"/>
    <property type="match status" value="1"/>
</dbReference>
<dbReference type="SMART" id="SM00369">
    <property type="entry name" value="LRR_TYP"/>
    <property type="match status" value="7"/>
</dbReference>
<evidence type="ECO:0000256" key="13">
    <source>
        <dbReference type="ARBA" id="ARBA00022741"/>
    </source>
</evidence>
<dbReference type="InterPro" id="IPR017441">
    <property type="entry name" value="Protein_kinase_ATP_BS"/>
</dbReference>
<evidence type="ECO:0000256" key="9">
    <source>
        <dbReference type="ARBA" id="ARBA00022679"/>
    </source>
</evidence>
<evidence type="ECO:0000256" key="3">
    <source>
        <dbReference type="ARBA" id="ARBA00008684"/>
    </source>
</evidence>
<protein>
    <recommendedName>
        <fullName evidence="4">non-specific serine/threonine protein kinase</fullName>
        <ecNumber evidence="4">2.7.11.1</ecNumber>
    </recommendedName>
</protein>
<keyword evidence="7" id="KW-0597">Phosphoprotein</keyword>
<evidence type="ECO:0000256" key="19">
    <source>
        <dbReference type="ARBA" id="ARBA00023180"/>
    </source>
</evidence>
<dbReference type="InterPro" id="IPR051809">
    <property type="entry name" value="Plant_receptor-like_S/T_kinase"/>
</dbReference>
<dbReference type="SMART" id="SM00220">
    <property type="entry name" value="S_TKc"/>
    <property type="match status" value="1"/>
</dbReference>
<dbReference type="PANTHER" id="PTHR27008:SF596">
    <property type="entry name" value="OS02G0215500 PROTEIN"/>
    <property type="match status" value="1"/>
</dbReference>
<proteinExistence type="inferred from homology"/>
<dbReference type="Pfam" id="PF00069">
    <property type="entry name" value="Pkinase"/>
    <property type="match status" value="1"/>
</dbReference>
<feature type="domain" description="Protein kinase" evidence="25">
    <location>
        <begin position="698"/>
        <end position="975"/>
    </location>
</feature>
<dbReference type="EC" id="2.7.11.1" evidence="4"/>
<feature type="binding site" evidence="22">
    <location>
        <position position="727"/>
    </location>
    <ligand>
        <name>ATP</name>
        <dbReference type="ChEBI" id="CHEBI:30616"/>
    </ligand>
</feature>
<keyword evidence="10 23" id="KW-0812">Transmembrane</keyword>
<dbReference type="GO" id="GO:0005524">
    <property type="term" value="F:ATP binding"/>
    <property type="evidence" value="ECO:0007669"/>
    <property type="project" value="UniProtKB-UniRule"/>
</dbReference>
<evidence type="ECO:0000256" key="14">
    <source>
        <dbReference type="ARBA" id="ARBA00022777"/>
    </source>
</evidence>
<dbReference type="Proteomes" id="UP000694918">
    <property type="component" value="Unplaced"/>
</dbReference>
<dbReference type="FunFam" id="1.10.510.10:FF:000358">
    <property type="entry name" value="Putative leucine-rich repeat receptor-like serine/threonine-protein kinase"/>
    <property type="match status" value="1"/>
</dbReference>
<keyword evidence="14" id="KW-0418">Kinase</keyword>
<dbReference type="InterPro" id="IPR000719">
    <property type="entry name" value="Prot_kinase_dom"/>
</dbReference>
<dbReference type="SUPFAM" id="SSF56112">
    <property type="entry name" value="Protein kinase-like (PK-like)"/>
    <property type="match status" value="1"/>
</dbReference>
<evidence type="ECO:0000256" key="7">
    <source>
        <dbReference type="ARBA" id="ARBA00022553"/>
    </source>
</evidence>
<dbReference type="GO" id="GO:0005886">
    <property type="term" value="C:plasma membrane"/>
    <property type="evidence" value="ECO:0007669"/>
    <property type="project" value="UniProtKB-SubCell"/>
</dbReference>
<evidence type="ECO:0000256" key="22">
    <source>
        <dbReference type="PROSITE-ProRule" id="PRU10141"/>
    </source>
</evidence>
<dbReference type="InterPro" id="IPR003591">
    <property type="entry name" value="Leu-rich_rpt_typical-subtyp"/>
</dbReference>
<evidence type="ECO:0000256" key="23">
    <source>
        <dbReference type="SAM" id="Phobius"/>
    </source>
</evidence>
<evidence type="ECO:0000256" key="17">
    <source>
        <dbReference type="ARBA" id="ARBA00023136"/>
    </source>
</evidence>
<evidence type="ECO:0000259" key="25">
    <source>
        <dbReference type="PROSITE" id="PS50011"/>
    </source>
</evidence>
<dbReference type="FunFam" id="3.80.10.10:FF:000288">
    <property type="entry name" value="LRR receptor-like serine/threonine-protein kinase EFR"/>
    <property type="match status" value="1"/>
</dbReference>
<evidence type="ECO:0000256" key="16">
    <source>
        <dbReference type="ARBA" id="ARBA00022989"/>
    </source>
</evidence>
<evidence type="ECO:0000256" key="12">
    <source>
        <dbReference type="ARBA" id="ARBA00022737"/>
    </source>
</evidence>
<reference evidence="27" key="1">
    <citation type="submission" date="2025-08" db="UniProtKB">
        <authorList>
            <consortium name="RefSeq"/>
        </authorList>
    </citation>
    <scope>IDENTIFICATION</scope>
</reference>
<keyword evidence="5" id="KW-1003">Cell membrane</keyword>
<keyword evidence="12" id="KW-0677">Repeat</keyword>
<evidence type="ECO:0000256" key="4">
    <source>
        <dbReference type="ARBA" id="ARBA00012513"/>
    </source>
</evidence>
<dbReference type="Gene3D" id="3.80.10.10">
    <property type="entry name" value="Ribonuclease Inhibitor"/>
    <property type="match status" value="4"/>
</dbReference>
<dbReference type="GeneID" id="105130519"/>
<dbReference type="KEGG" id="peu:105130519"/>
<keyword evidence="26" id="KW-1185">Reference proteome</keyword>
<evidence type="ECO:0000256" key="11">
    <source>
        <dbReference type="ARBA" id="ARBA00022729"/>
    </source>
</evidence>
<dbReference type="Gene3D" id="3.30.200.20">
    <property type="entry name" value="Phosphorylase Kinase, domain 1"/>
    <property type="match status" value="1"/>
</dbReference>
<dbReference type="FunFam" id="3.30.200.20:FF:000432">
    <property type="entry name" value="LRR receptor-like serine/threonine-protein kinase EFR"/>
    <property type="match status" value="1"/>
</dbReference>
<keyword evidence="19" id="KW-0325">Glycoprotein</keyword>
<keyword evidence="15 22" id="KW-0067">ATP-binding</keyword>
<dbReference type="InterPro" id="IPR013210">
    <property type="entry name" value="LRR_N_plant-typ"/>
</dbReference>